<gene>
    <name evidence="1" type="ORF">ERS852382_01430</name>
</gene>
<reference evidence="1 2" key="1">
    <citation type="submission" date="2015-09" db="EMBL/GenBank/DDBJ databases">
        <authorList>
            <consortium name="Pathogen Informatics"/>
        </authorList>
    </citation>
    <scope>NUCLEOTIDE SEQUENCE [LARGE SCALE GENOMIC DNA]</scope>
    <source>
        <strain evidence="1 2">2789STDY5608824</strain>
    </source>
</reference>
<protein>
    <submittedName>
        <fullName evidence="1">Uncharacterized protein</fullName>
    </submittedName>
</protein>
<proteinExistence type="predicted"/>
<sequence length="60" mass="6874">MSNATSWFYSAQTHFNNASNSTTDYSQRELAKGLNDLAYAMTLLDKSVDETKLLIRQVRR</sequence>
<dbReference type="RefSeq" id="WP_055680487.1">
    <property type="nucleotide sequence ID" value="NZ_CYYI01000004.1"/>
</dbReference>
<evidence type="ECO:0000313" key="1">
    <source>
        <dbReference type="EMBL" id="CUN81499.1"/>
    </source>
</evidence>
<dbReference type="Proteomes" id="UP000095647">
    <property type="component" value="Unassembled WGS sequence"/>
</dbReference>
<dbReference type="AlphaFoldDB" id="A0A174A0X2"/>
<name>A0A174A0X2_BIFAD</name>
<evidence type="ECO:0000313" key="2">
    <source>
        <dbReference type="Proteomes" id="UP000095647"/>
    </source>
</evidence>
<dbReference type="EMBL" id="CYYI01000004">
    <property type="protein sequence ID" value="CUN81499.1"/>
    <property type="molecule type" value="Genomic_DNA"/>
</dbReference>
<accession>A0A174A0X2</accession>
<organism evidence="1 2">
    <name type="scientific">Bifidobacterium adolescentis</name>
    <dbReference type="NCBI Taxonomy" id="1680"/>
    <lineage>
        <taxon>Bacteria</taxon>
        <taxon>Bacillati</taxon>
        <taxon>Actinomycetota</taxon>
        <taxon>Actinomycetes</taxon>
        <taxon>Bifidobacteriales</taxon>
        <taxon>Bifidobacteriaceae</taxon>
        <taxon>Bifidobacterium</taxon>
    </lineage>
</organism>